<reference evidence="1" key="1">
    <citation type="journal article" date="2023" name="G3 (Bethesda)">
        <title>A reference genome for the long-term kleptoplast-retaining sea slug Elysia crispata morphotype clarki.</title>
        <authorList>
            <person name="Eastman K.E."/>
            <person name="Pendleton A.L."/>
            <person name="Shaikh M.A."/>
            <person name="Suttiyut T."/>
            <person name="Ogas R."/>
            <person name="Tomko P."/>
            <person name="Gavelis G."/>
            <person name="Widhalm J.R."/>
            <person name="Wisecaver J.H."/>
        </authorList>
    </citation>
    <scope>NUCLEOTIDE SEQUENCE</scope>
    <source>
        <strain evidence="1">ECLA1</strain>
    </source>
</reference>
<sequence length="81" mass="8633">MCDGLSSYRGPGHDVPAAAAHLTASRTFLDTSWTFPITKIDVLSCSTLINKTAISFGHALPGTINTKIRRNGGGIGMMKRK</sequence>
<protein>
    <submittedName>
        <fullName evidence="1">Uncharacterized protein</fullName>
    </submittedName>
</protein>
<comment type="caution">
    <text evidence="1">The sequence shown here is derived from an EMBL/GenBank/DDBJ whole genome shotgun (WGS) entry which is preliminary data.</text>
</comment>
<evidence type="ECO:0000313" key="1">
    <source>
        <dbReference type="EMBL" id="KAK3715775.1"/>
    </source>
</evidence>
<dbReference type="Proteomes" id="UP001283361">
    <property type="component" value="Unassembled WGS sequence"/>
</dbReference>
<keyword evidence="2" id="KW-1185">Reference proteome</keyword>
<organism evidence="1 2">
    <name type="scientific">Elysia crispata</name>
    <name type="common">lettuce slug</name>
    <dbReference type="NCBI Taxonomy" id="231223"/>
    <lineage>
        <taxon>Eukaryota</taxon>
        <taxon>Metazoa</taxon>
        <taxon>Spiralia</taxon>
        <taxon>Lophotrochozoa</taxon>
        <taxon>Mollusca</taxon>
        <taxon>Gastropoda</taxon>
        <taxon>Heterobranchia</taxon>
        <taxon>Euthyneura</taxon>
        <taxon>Panpulmonata</taxon>
        <taxon>Sacoglossa</taxon>
        <taxon>Placobranchoidea</taxon>
        <taxon>Plakobranchidae</taxon>
        <taxon>Elysia</taxon>
    </lineage>
</organism>
<gene>
    <name evidence="1" type="ORF">RRG08_057917</name>
</gene>
<dbReference type="AlphaFoldDB" id="A0AAE1CMX9"/>
<evidence type="ECO:0000313" key="2">
    <source>
        <dbReference type="Proteomes" id="UP001283361"/>
    </source>
</evidence>
<proteinExistence type="predicted"/>
<dbReference type="EMBL" id="JAWDGP010007492">
    <property type="protein sequence ID" value="KAK3715775.1"/>
    <property type="molecule type" value="Genomic_DNA"/>
</dbReference>
<name>A0AAE1CMX9_9GAST</name>
<accession>A0AAE1CMX9</accession>